<reference evidence="1 2" key="1">
    <citation type="journal article" date="2016" name="Genome Biol. Evol.">
        <title>Gene Family Evolution Reflects Adaptation to Soil Environmental Stressors in the Genome of the Collembolan Orchesella cincta.</title>
        <authorList>
            <person name="Faddeeva-Vakhrusheva A."/>
            <person name="Derks M.F."/>
            <person name="Anvar S.Y."/>
            <person name="Agamennone V."/>
            <person name="Suring W."/>
            <person name="Smit S."/>
            <person name="van Straalen N.M."/>
            <person name="Roelofs D."/>
        </authorList>
    </citation>
    <scope>NUCLEOTIDE SEQUENCE [LARGE SCALE GENOMIC DNA]</scope>
    <source>
        <tissue evidence="1">Mixed pool</tissue>
    </source>
</reference>
<sequence length="114" mass="13024">MMREKVEFYAQQLKTKDEEIKVLKEKVGSGDSKFYNFSHEPKLLFFFSLTARFPKQQDGENIRVTLHQVQAQLDAALGAQDSQRRVLEALNAQLAEKIQDLASIHSEINTALQS</sequence>
<evidence type="ECO:0000313" key="1">
    <source>
        <dbReference type="EMBL" id="ODN03652.1"/>
    </source>
</evidence>
<dbReference type="AlphaFoldDB" id="A0A1D2NEJ7"/>
<name>A0A1D2NEJ7_ORCCI</name>
<organism evidence="1 2">
    <name type="scientific">Orchesella cincta</name>
    <name type="common">Springtail</name>
    <name type="synonym">Podura cincta</name>
    <dbReference type="NCBI Taxonomy" id="48709"/>
    <lineage>
        <taxon>Eukaryota</taxon>
        <taxon>Metazoa</taxon>
        <taxon>Ecdysozoa</taxon>
        <taxon>Arthropoda</taxon>
        <taxon>Hexapoda</taxon>
        <taxon>Collembola</taxon>
        <taxon>Entomobryomorpha</taxon>
        <taxon>Entomobryoidea</taxon>
        <taxon>Orchesellidae</taxon>
        <taxon>Orchesellinae</taxon>
        <taxon>Orchesella</taxon>
    </lineage>
</organism>
<dbReference type="STRING" id="48709.A0A1D2NEJ7"/>
<protein>
    <submittedName>
        <fullName evidence="1">Polyamine-modulated factor 1-binding protein 1</fullName>
    </submittedName>
</protein>
<dbReference type="Proteomes" id="UP000094527">
    <property type="component" value="Unassembled WGS sequence"/>
</dbReference>
<keyword evidence="2" id="KW-1185">Reference proteome</keyword>
<accession>A0A1D2NEJ7</accession>
<comment type="caution">
    <text evidence="1">The sequence shown here is derived from an EMBL/GenBank/DDBJ whole genome shotgun (WGS) entry which is preliminary data.</text>
</comment>
<proteinExistence type="predicted"/>
<dbReference type="EMBL" id="LJIJ01000067">
    <property type="protein sequence ID" value="ODN03652.1"/>
    <property type="molecule type" value="Genomic_DNA"/>
</dbReference>
<dbReference type="OrthoDB" id="9983798at2759"/>
<gene>
    <name evidence="1" type="ORF">Ocin01_03056</name>
</gene>
<evidence type="ECO:0000313" key="2">
    <source>
        <dbReference type="Proteomes" id="UP000094527"/>
    </source>
</evidence>